<dbReference type="SMART" id="SM01035">
    <property type="entry name" value="BOP1NT"/>
    <property type="match status" value="1"/>
</dbReference>
<dbReference type="GO" id="GO:0000466">
    <property type="term" value="P:maturation of 5.8S rRNA from tricistronic rRNA transcript (SSU-rRNA, 5.8S rRNA, LSU-rRNA)"/>
    <property type="evidence" value="ECO:0007669"/>
    <property type="project" value="UniProtKB-UniRule"/>
</dbReference>
<name>A0AAW1NRB0_9CHLO</name>
<accession>A0AAW1NRB0</accession>
<evidence type="ECO:0000256" key="6">
    <source>
        <dbReference type="HAMAP-Rule" id="MF_03027"/>
    </source>
</evidence>
<dbReference type="Pfam" id="PF00400">
    <property type="entry name" value="WD40"/>
    <property type="match status" value="3"/>
</dbReference>
<dbReference type="SUPFAM" id="SSF50978">
    <property type="entry name" value="WD40 repeat-like"/>
    <property type="match status" value="1"/>
</dbReference>
<keyword evidence="5 6" id="KW-0539">Nucleus</keyword>
<proteinExistence type="inferred from homology"/>
<dbReference type="InterPro" id="IPR012953">
    <property type="entry name" value="BOP1_N_dom"/>
</dbReference>
<evidence type="ECO:0000256" key="2">
    <source>
        <dbReference type="ARBA" id="ARBA00022552"/>
    </source>
</evidence>
<dbReference type="InterPro" id="IPR028598">
    <property type="entry name" value="BOP1/Erb1"/>
</dbReference>
<evidence type="ECO:0000256" key="5">
    <source>
        <dbReference type="ARBA" id="ARBA00023242"/>
    </source>
</evidence>
<evidence type="ECO:0000313" key="10">
    <source>
        <dbReference type="Proteomes" id="UP001465755"/>
    </source>
</evidence>
<dbReference type="InterPro" id="IPR036322">
    <property type="entry name" value="WD40_repeat_dom_sf"/>
</dbReference>
<keyword evidence="2 6" id="KW-0698">rRNA processing</keyword>
<dbReference type="GO" id="GO:0043021">
    <property type="term" value="F:ribonucleoprotein complex binding"/>
    <property type="evidence" value="ECO:0007669"/>
    <property type="project" value="UniProtKB-UniRule"/>
</dbReference>
<comment type="similarity">
    <text evidence="6">Belongs to the WD repeat BOP1/ERB1 family.</text>
</comment>
<keyword evidence="1 6" id="KW-0690">Ribosome biogenesis</keyword>
<feature type="domain" description="BOP1 N-terminal" evidence="8">
    <location>
        <begin position="71"/>
        <end position="336"/>
    </location>
</feature>
<feature type="compositionally biased region" description="Low complexity" evidence="7">
    <location>
        <begin position="22"/>
        <end position="33"/>
    </location>
</feature>
<keyword evidence="4" id="KW-0677">Repeat</keyword>
<protein>
    <recommendedName>
        <fullName evidence="6">Ribosome biogenesis protein BOP1 homolog</fullName>
    </recommendedName>
</protein>
<feature type="compositionally biased region" description="Basic and acidic residues" evidence="7">
    <location>
        <begin position="36"/>
        <end position="48"/>
    </location>
</feature>
<dbReference type="PANTHER" id="PTHR17605">
    <property type="entry name" value="RIBOSOME BIOGENESIS PROTEIN BOP1 BLOCK OF PROLIFERATION 1 PROTEIN"/>
    <property type="match status" value="1"/>
</dbReference>
<comment type="caution">
    <text evidence="9">The sequence shown here is derived from an EMBL/GenBank/DDBJ whole genome shotgun (WGS) entry which is preliminary data.</text>
</comment>
<evidence type="ECO:0000256" key="7">
    <source>
        <dbReference type="SAM" id="MobiDB-lite"/>
    </source>
</evidence>
<evidence type="ECO:0000256" key="3">
    <source>
        <dbReference type="ARBA" id="ARBA00022574"/>
    </source>
</evidence>
<dbReference type="SMART" id="SM00320">
    <property type="entry name" value="WD40"/>
    <property type="match status" value="5"/>
</dbReference>
<organism evidence="9 10">
    <name type="scientific">Symbiochloris irregularis</name>
    <dbReference type="NCBI Taxonomy" id="706552"/>
    <lineage>
        <taxon>Eukaryota</taxon>
        <taxon>Viridiplantae</taxon>
        <taxon>Chlorophyta</taxon>
        <taxon>core chlorophytes</taxon>
        <taxon>Trebouxiophyceae</taxon>
        <taxon>Trebouxiales</taxon>
        <taxon>Trebouxiaceae</taxon>
        <taxon>Symbiochloris</taxon>
    </lineage>
</organism>
<dbReference type="HAMAP" id="MF_03027">
    <property type="entry name" value="BOP1"/>
    <property type="match status" value="1"/>
</dbReference>
<comment type="function">
    <text evidence="6">Required for maturation of ribosomal RNAs and formation of the large ribosomal subunit.</text>
</comment>
<dbReference type="Gene3D" id="2.130.10.10">
    <property type="entry name" value="YVTN repeat-like/Quinoprotein amine dehydrogenase"/>
    <property type="match status" value="2"/>
</dbReference>
<comment type="subcellular location">
    <subcellularLocation>
        <location evidence="6">Nucleus</location>
        <location evidence="6">Nucleolus</location>
    </subcellularLocation>
    <subcellularLocation>
        <location evidence="6">Nucleus</location>
        <location evidence="6">Nucleoplasm</location>
    </subcellularLocation>
</comment>
<evidence type="ECO:0000259" key="8">
    <source>
        <dbReference type="SMART" id="SM01035"/>
    </source>
</evidence>
<feature type="region of interest" description="Disordered" evidence="7">
    <location>
        <begin position="1"/>
        <end position="68"/>
    </location>
</feature>
<keyword evidence="10" id="KW-1185">Reference proteome</keyword>
<keyword evidence="3" id="KW-0853">WD repeat</keyword>
<evidence type="ECO:0000313" key="9">
    <source>
        <dbReference type="EMBL" id="KAK9795607.1"/>
    </source>
</evidence>
<dbReference type="GO" id="GO:0005654">
    <property type="term" value="C:nucleoplasm"/>
    <property type="evidence" value="ECO:0007669"/>
    <property type="project" value="UniProtKB-SubCell"/>
</dbReference>
<dbReference type="GO" id="GO:0000463">
    <property type="term" value="P:maturation of LSU-rRNA from tricistronic rRNA transcript (SSU-rRNA, 5.8S rRNA, LSU-rRNA)"/>
    <property type="evidence" value="ECO:0007669"/>
    <property type="project" value="UniProtKB-UniRule"/>
</dbReference>
<reference evidence="9 10" key="1">
    <citation type="journal article" date="2024" name="Nat. Commun.">
        <title>Phylogenomics reveals the evolutionary origins of lichenization in chlorophyte algae.</title>
        <authorList>
            <person name="Puginier C."/>
            <person name="Libourel C."/>
            <person name="Otte J."/>
            <person name="Skaloud P."/>
            <person name="Haon M."/>
            <person name="Grisel S."/>
            <person name="Petersen M."/>
            <person name="Berrin J.G."/>
            <person name="Delaux P.M."/>
            <person name="Dal Grande F."/>
            <person name="Keller J."/>
        </authorList>
    </citation>
    <scope>NUCLEOTIDE SEQUENCE [LARGE SCALE GENOMIC DNA]</scope>
    <source>
        <strain evidence="9 10">SAG 2036</strain>
    </source>
</reference>
<gene>
    <name evidence="9" type="ORF">WJX73_008137</name>
</gene>
<dbReference type="PANTHER" id="PTHR17605:SF0">
    <property type="entry name" value="RIBOSOME BIOGENESIS PROTEIN BOP1"/>
    <property type="match status" value="1"/>
</dbReference>
<dbReference type="GO" id="GO:0030687">
    <property type="term" value="C:preribosome, large subunit precursor"/>
    <property type="evidence" value="ECO:0007669"/>
    <property type="project" value="UniProtKB-UniRule"/>
</dbReference>
<sequence>MVTKADAEDASDVESEPESGFSVSEVSSDVQSVDSDDTKQEVDDHNQGSDDSSEDERPARNTVGEIPLEWYKDEEHIGYDREGQKIAKQKRRDRLDALLARNDSSKDWRAIYDEYNDEEIVLSKEELKMLKRIRDGQFPDVEIDPYEPENDWFSRHPAQHPIISAPTPKSSFIPSKSEAKKVVKLVRALRMGWLKPPTDKPRDEDGEEEEEPAYMMWQDDGLASDKTAIGLSYIPAPKPQLPGHEESYHPPQEYLPTEEERQAWELLDPEDRPAQLPSSYNSLREVPGYASFIKERFERCLDLYLCPRTRRRRPLVKDPESLVPQLPSPKDLRPFPTTLMLRYLGHTGSVLSIAPDPTGQWLASAAAGHSVFILPSGTGTEEVEAAAAQALSQVPSGDYFASVAPTGNTQAILVHQLSRQLTQNPFRKNKGRVVKVEFHPSKPFFFVATHNHVRVYNLVKQQLAKKLVAGSGIITALAIHPSGDHIIVGTEDKRLAWFDMDLSTKPYRIMRYHTSALTGISFHRTYPLFASSSTDASAHVFHGMVYQDLMTNPLIVPVKVLRDFQQSRQGGACDCKFHPTQPWIFVGGADGVTYLFGDQ</sequence>
<dbReference type="AlphaFoldDB" id="A0AAW1NRB0"/>
<dbReference type="InterPro" id="IPR001680">
    <property type="entry name" value="WD40_rpt"/>
</dbReference>
<dbReference type="EMBL" id="JALJOQ010000125">
    <property type="protein sequence ID" value="KAK9795607.1"/>
    <property type="molecule type" value="Genomic_DNA"/>
</dbReference>
<dbReference type="Proteomes" id="UP001465755">
    <property type="component" value="Unassembled WGS sequence"/>
</dbReference>
<evidence type="ECO:0000256" key="1">
    <source>
        <dbReference type="ARBA" id="ARBA00022517"/>
    </source>
</evidence>
<dbReference type="InterPro" id="IPR015943">
    <property type="entry name" value="WD40/YVTN_repeat-like_dom_sf"/>
</dbReference>
<feature type="compositionally biased region" description="Acidic residues" evidence="7">
    <location>
        <begin position="8"/>
        <end position="17"/>
    </location>
</feature>
<dbReference type="GO" id="GO:0070545">
    <property type="term" value="C:PeBoW complex"/>
    <property type="evidence" value="ECO:0007669"/>
    <property type="project" value="TreeGrafter"/>
</dbReference>
<evidence type="ECO:0000256" key="4">
    <source>
        <dbReference type="ARBA" id="ARBA00022737"/>
    </source>
</evidence>
<dbReference type="Pfam" id="PF08145">
    <property type="entry name" value="BOP1NT"/>
    <property type="match status" value="1"/>
</dbReference>